<feature type="chain" id="PRO_5040194270" description="DUF7707 domain-containing protein" evidence="2">
    <location>
        <begin position="22"/>
        <end position="203"/>
    </location>
</feature>
<evidence type="ECO:0000256" key="2">
    <source>
        <dbReference type="SAM" id="SignalP"/>
    </source>
</evidence>
<name>A0A9P8VB11_9PEZI</name>
<accession>A0A9P8VB11</accession>
<evidence type="ECO:0000313" key="4">
    <source>
        <dbReference type="EMBL" id="KAH6687830.1"/>
    </source>
</evidence>
<dbReference type="InterPro" id="IPR056124">
    <property type="entry name" value="DUF7707"/>
</dbReference>
<gene>
    <name evidence="4" type="ORF">F5X68DRAFT_206319</name>
</gene>
<protein>
    <recommendedName>
        <fullName evidence="3">DUF7707 domain-containing protein</fullName>
    </recommendedName>
</protein>
<dbReference type="AlphaFoldDB" id="A0A9P8VB11"/>
<dbReference type="OrthoDB" id="2439692at2759"/>
<feature type="compositionally biased region" description="Low complexity" evidence="1">
    <location>
        <begin position="135"/>
        <end position="152"/>
    </location>
</feature>
<dbReference type="Pfam" id="PF24808">
    <property type="entry name" value="DUF7707"/>
    <property type="match status" value="1"/>
</dbReference>
<dbReference type="PANTHER" id="PTHR38118:SF2">
    <property type="entry name" value="CDP-ALCOHOL PHOSPHATIDYLTRANSFERASE PROTEIN"/>
    <property type="match status" value="1"/>
</dbReference>
<sequence length="203" mass="21166">MPSFKSTFLAVAAGFVATASAQEFYDIDPETVSSGVRVRWCDDQVRSCRGICAQTAEGDPLVNDCDSEVLRFGCICADGNKPNMTEYSLTLPFHMCQEWGNQCVAACGLANNQCSSDCRQNNLCGAQNPEQINVTSTSASPSATAATTTTSSNGGIFTGLDGSSPSDDEEDDSPSAAAVLESNRALGVALLIGGFVGGFAYLL</sequence>
<keyword evidence="5" id="KW-1185">Reference proteome</keyword>
<evidence type="ECO:0000313" key="5">
    <source>
        <dbReference type="Proteomes" id="UP000770015"/>
    </source>
</evidence>
<feature type="signal peptide" evidence="2">
    <location>
        <begin position="1"/>
        <end position="21"/>
    </location>
</feature>
<dbReference type="Proteomes" id="UP000770015">
    <property type="component" value="Unassembled WGS sequence"/>
</dbReference>
<organism evidence="4 5">
    <name type="scientific">Plectosphaerella plurivora</name>
    <dbReference type="NCBI Taxonomy" id="936078"/>
    <lineage>
        <taxon>Eukaryota</taxon>
        <taxon>Fungi</taxon>
        <taxon>Dikarya</taxon>
        <taxon>Ascomycota</taxon>
        <taxon>Pezizomycotina</taxon>
        <taxon>Sordariomycetes</taxon>
        <taxon>Hypocreomycetidae</taxon>
        <taxon>Glomerellales</taxon>
        <taxon>Plectosphaerellaceae</taxon>
        <taxon>Plectosphaerella</taxon>
    </lineage>
</organism>
<reference evidence="4" key="1">
    <citation type="journal article" date="2021" name="Nat. Commun.">
        <title>Genetic determinants of endophytism in the Arabidopsis root mycobiome.</title>
        <authorList>
            <person name="Mesny F."/>
            <person name="Miyauchi S."/>
            <person name="Thiergart T."/>
            <person name="Pickel B."/>
            <person name="Atanasova L."/>
            <person name="Karlsson M."/>
            <person name="Huettel B."/>
            <person name="Barry K.W."/>
            <person name="Haridas S."/>
            <person name="Chen C."/>
            <person name="Bauer D."/>
            <person name="Andreopoulos W."/>
            <person name="Pangilinan J."/>
            <person name="LaButti K."/>
            <person name="Riley R."/>
            <person name="Lipzen A."/>
            <person name="Clum A."/>
            <person name="Drula E."/>
            <person name="Henrissat B."/>
            <person name="Kohler A."/>
            <person name="Grigoriev I.V."/>
            <person name="Martin F.M."/>
            <person name="Hacquard S."/>
        </authorList>
    </citation>
    <scope>NUCLEOTIDE SEQUENCE</scope>
    <source>
        <strain evidence="4">MPI-SDFR-AT-0117</strain>
    </source>
</reference>
<dbReference type="PANTHER" id="PTHR38118">
    <property type="entry name" value="ANCHORED CELL WALL PROTEIN 11-RELATED"/>
    <property type="match status" value="1"/>
</dbReference>
<evidence type="ECO:0000256" key="1">
    <source>
        <dbReference type="SAM" id="MobiDB-lite"/>
    </source>
</evidence>
<comment type="caution">
    <text evidence="4">The sequence shown here is derived from an EMBL/GenBank/DDBJ whole genome shotgun (WGS) entry which is preliminary data.</text>
</comment>
<feature type="domain" description="DUF7707" evidence="3">
    <location>
        <begin position="26"/>
        <end position="129"/>
    </location>
</feature>
<keyword evidence="2" id="KW-0732">Signal</keyword>
<feature type="region of interest" description="Disordered" evidence="1">
    <location>
        <begin position="135"/>
        <end position="174"/>
    </location>
</feature>
<dbReference type="EMBL" id="JAGSXJ010000010">
    <property type="protein sequence ID" value="KAH6687830.1"/>
    <property type="molecule type" value="Genomic_DNA"/>
</dbReference>
<proteinExistence type="predicted"/>
<evidence type="ECO:0000259" key="3">
    <source>
        <dbReference type="Pfam" id="PF24808"/>
    </source>
</evidence>